<proteinExistence type="predicted"/>
<gene>
    <name evidence="1" type="ORF">NEZAVI_LOCUS11164</name>
</gene>
<dbReference type="EMBL" id="OV725081">
    <property type="protein sequence ID" value="CAH1402308.1"/>
    <property type="molecule type" value="Genomic_DNA"/>
</dbReference>
<evidence type="ECO:0000313" key="2">
    <source>
        <dbReference type="Proteomes" id="UP001152798"/>
    </source>
</evidence>
<dbReference type="Proteomes" id="UP001152798">
    <property type="component" value="Chromosome 5"/>
</dbReference>
<sequence>MGISTAITRGSYFRDIPSTCLELIYQAVPQYLDSWDSKIFLLQFYCSTDFSTSDAVKRVAQGSLVVLLFLQ</sequence>
<accession>A0A9P0MPB4</accession>
<evidence type="ECO:0000313" key="1">
    <source>
        <dbReference type="EMBL" id="CAH1402308.1"/>
    </source>
</evidence>
<organism evidence="1 2">
    <name type="scientific">Nezara viridula</name>
    <name type="common">Southern green stink bug</name>
    <name type="synonym">Cimex viridulus</name>
    <dbReference type="NCBI Taxonomy" id="85310"/>
    <lineage>
        <taxon>Eukaryota</taxon>
        <taxon>Metazoa</taxon>
        <taxon>Ecdysozoa</taxon>
        <taxon>Arthropoda</taxon>
        <taxon>Hexapoda</taxon>
        <taxon>Insecta</taxon>
        <taxon>Pterygota</taxon>
        <taxon>Neoptera</taxon>
        <taxon>Paraneoptera</taxon>
        <taxon>Hemiptera</taxon>
        <taxon>Heteroptera</taxon>
        <taxon>Panheteroptera</taxon>
        <taxon>Pentatomomorpha</taxon>
        <taxon>Pentatomoidea</taxon>
        <taxon>Pentatomidae</taxon>
        <taxon>Pentatominae</taxon>
        <taxon>Nezara</taxon>
    </lineage>
</organism>
<keyword evidence="2" id="KW-1185">Reference proteome</keyword>
<reference evidence="1" key="1">
    <citation type="submission" date="2022-01" db="EMBL/GenBank/DDBJ databases">
        <authorList>
            <person name="King R."/>
        </authorList>
    </citation>
    <scope>NUCLEOTIDE SEQUENCE</scope>
</reference>
<dbReference type="AlphaFoldDB" id="A0A9P0MPB4"/>
<name>A0A9P0MPB4_NEZVI</name>
<protein>
    <submittedName>
        <fullName evidence="1">Uncharacterized protein</fullName>
    </submittedName>
</protein>